<feature type="compositionally biased region" description="Low complexity" evidence="1">
    <location>
        <begin position="197"/>
        <end position="207"/>
    </location>
</feature>
<dbReference type="OrthoDB" id="421226at2759"/>
<protein>
    <submittedName>
        <fullName evidence="3">Uncharacterized protein</fullName>
    </submittedName>
</protein>
<dbReference type="AlphaFoldDB" id="A0A8S9XBS8"/>
<evidence type="ECO:0000313" key="4">
    <source>
        <dbReference type="Proteomes" id="UP000466442"/>
    </source>
</evidence>
<accession>A0A8S9XBS8</accession>
<keyword evidence="2" id="KW-1133">Transmembrane helix</keyword>
<comment type="caution">
    <text evidence="3">The sequence shown here is derived from an EMBL/GenBank/DDBJ whole genome shotgun (WGS) entry which is preliminary data.</text>
</comment>
<evidence type="ECO:0000256" key="1">
    <source>
        <dbReference type="SAM" id="MobiDB-lite"/>
    </source>
</evidence>
<name>A0A8S9XBS8_APOLU</name>
<organism evidence="3 4">
    <name type="scientific">Apolygus lucorum</name>
    <name type="common">Small green plant bug</name>
    <name type="synonym">Lygocoris lucorum</name>
    <dbReference type="NCBI Taxonomy" id="248454"/>
    <lineage>
        <taxon>Eukaryota</taxon>
        <taxon>Metazoa</taxon>
        <taxon>Ecdysozoa</taxon>
        <taxon>Arthropoda</taxon>
        <taxon>Hexapoda</taxon>
        <taxon>Insecta</taxon>
        <taxon>Pterygota</taxon>
        <taxon>Neoptera</taxon>
        <taxon>Paraneoptera</taxon>
        <taxon>Hemiptera</taxon>
        <taxon>Heteroptera</taxon>
        <taxon>Panheteroptera</taxon>
        <taxon>Cimicomorpha</taxon>
        <taxon>Miridae</taxon>
        <taxon>Mirini</taxon>
        <taxon>Apolygus</taxon>
    </lineage>
</organism>
<feature type="transmembrane region" description="Helical" evidence="2">
    <location>
        <begin position="223"/>
        <end position="246"/>
    </location>
</feature>
<dbReference type="Proteomes" id="UP000466442">
    <property type="component" value="Unassembled WGS sequence"/>
</dbReference>
<keyword evidence="4" id="KW-1185">Reference proteome</keyword>
<reference evidence="3" key="1">
    <citation type="journal article" date="2021" name="Mol. Ecol. Resour.">
        <title>Apolygus lucorum genome provides insights into omnivorousness and mesophyll feeding.</title>
        <authorList>
            <person name="Liu Y."/>
            <person name="Liu H."/>
            <person name="Wang H."/>
            <person name="Huang T."/>
            <person name="Liu B."/>
            <person name="Yang B."/>
            <person name="Yin L."/>
            <person name="Li B."/>
            <person name="Zhang Y."/>
            <person name="Zhang S."/>
            <person name="Jiang F."/>
            <person name="Zhang X."/>
            <person name="Ren Y."/>
            <person name="Wang B."/>
            <person name="Wang S."/>
            <person name="Lu Y."/>
            <person name="Wu K."/>
            <person name="Fan W."/>
            <person name="Wang G."/>
        </authorList>
    </citation>
    <scope>NUCLEOTIDE SEQUENCE</scope>
    <source>
        <strain evidence="3">12Hb</strain>
    </source>
</reference>
<proteinExistence type="predicted"/>
<gene>
    <name evidence="3" type="ORF">GE061_017710</name>
</gene>
<keyword evidence="2" id="KW-0472">Membrane</keyword>
<evidence type="ECO:0000313" key="3">
    <source>
        <dbReference type="EMBL" id="KAF6206477.1"/>
    </source>
</evidence>
<evidence type="ECO:0000256" key="2">
    <source>
        <dbReference type="SAM" id="Phobius"/>
    </source>
</evidence>
<keyword evidence="2" id="KW-0812">Transmembrane</keyword>
<dbReference type="EMBL" id="WIXP02000008">
    <property type="protein sequence ID" value="KAF6206477.1"/>
    <property type="molecule type" value="Genomic_DNA"/>
</dbReference>
<sequence length="252" mass="27526">MSITELCETGMLWVPMCLPHPTLISSDVLVGVIFVEVCCLDLGLERRIESGSLMVLLLQEVAPDGIGSTEQSNLDYFQQGLVGSGRMVGERLSSSGTRLDSCSPLGLAKSSTESLKPPRTFKSVSRQSLLDIVTSKLGVTRKTPHQRYLSRWRDSMSAASGGCVTRGVCSEMDLSRRGGGGGRRPNPPPQRPQKLAGTPSSTGGHPPSHSFSLVFDPAGRLCYYWSMVVSIAFLYNFWVIIYRFAFQEINSE</sequence>
<feature type="region of interest" description="Disordered" evidence="1">
    <location>
        <begin position="174"/>
        <end position="207"/>
    </location>
</feature>